<dbReference type="Proteomes" id="UP000242188">
    <property type="component" value="Unassembled WGS sequence"/>
</dbReference>
<feature type="coiled-coil region" evidence="1">
    <location>
        <begin position="55"/>
        <end position="128"/>
    </location>
</feature>
<sequence length="205" mass="23568">MSNYSGQSGIPLRMSKKAPEEAKKTFTTYIKSKQQSTAVKNNQFRKGFSERRTEKEKFLDEASRLQNELSDYKEGVTVAQQRLDQERERLSELQKCAEEKENRLTGEIEELRAKNITMEEKTTSYEKKLLLCNINPVTLEHMTEDQSQADVLTKRREAARENVGLLKKRVESLNEESSKLFENMKNLGADIDKIAADVTLPAEET</sequence>
<comment type="caution">
    <text evidence="3">The sequence shown here is derived from an EMBL/GenBank/DDBJ whole genome shotgun (WGS) entry which is preliminary data.</text>
</comment>
<reference evidence="3 4" key="1">
    <citation type="journal article" date="2017" name="Nat. Ecol. Evol.">
        <title>Scallop genome provides insights into evolution of bilaterian karyotype and development.</title>
        <authorList>
            <person name="Wang S."/>
            <person name="Zhang J."/>
            <person name="Jiao W."/>
            <person name="Li J."/>
            <person name="Xun X."/>
            <person name="Sun Y."/>
            <person name="Guo X."/>
            <person name="Huan P."/>
            <person name="Dong B."/>
            <person name="Zhang L."/>
            <person name="Hu X."/>
            <person name="Sun X."/>
            <person name="Wang J."/>
            <person name="Zhao C."/>
            <person name="Wang Y."/>
            <person name="Wang D."/>
            <person name="Huang X."/>
            <person name="Wang R."/>
            <person name="Lv J."/>
            <person name="Li Y."/>
            <person name="Zhang Z."/>
            <person name="Liu B."/>
            <person name="Lu W."/>
            <person name="Hui Y."/>
            <person name="Liang J."/>
            <person name="Zhou Z."/>
            <person name="Hou R."/>
            <person name="Li X."/>
            <person name="Liu Y."/>
            <person name="Li H."/>
            <person name="Ning X."/>
            <person name="Lin Y."/>
            <person name="Zhao L."/>
            <person name="Xing Q."/>
            <person name="Dou J."/>
            <person name="Li Y."/>
            <person name="Mao J."/>
            <person name="Guo H."/>
            <person name="Dou H."/>
            <person name="Li T."/>
            <person name="Mu C."/>
            <person name="Jiang W."/>
            <person name="Fu Q."/>
            <person name="Fu X."/>
            <person name="Miao Y."/>
            <person name="Liu J."/>
            <person name="Yu Q."/>
            <person name="Li R."/>
            <person name="Liao H."/>
            <person name="Li X."/>
            <person name="Kong Y."/>
            <person name="Jiang Z."/>
            <person name="Chourrout D."/>
            <person name="Li R."/>
            <person name="Bao Z."/>
        </authorList>
    </citation>
    <scope>NUCLEOTIDE SEQUENCE [LARGE SCALE GENOMIC DNA]</scope>
    <source>
        <strain evidence="3 4">PY_sf001</strain>
    </source>
</reference>
<dbReference type="OrthoDB" id="6139814at2759"/>
<accession>A0A210PKS4</accession>
<feature type="coiled-coil region" evidence="1">
    <location>
        <begin position="156"/>
        <end position="190"/>
    </location>
</feature>
<keyword evidence="4" id="KW-1185">Reference proteome</keyword>
<protein>
    <submittedName>
        <fullName evidence="3">Uncharacterized protein</fullName>
    </submittedName>
</protein>
<evidence type="ECO:0000256" key="1">
    <source>
        <dbReference type="SAM" id="Coils"/>
    </source>
</evidence>
<evidence type="ECO:0000313" key="4">
    <source>
        <dbReference type="Proteomes" id="UP000242188"/>
    </source>
</evidence>
<proteinExistence type="predicted"/>
<keyword evidence="1" id="KW-0175">Coiled coil</keyword>
<evidence type="ECO:0000313" key="3">
    <source>
        <dbReference type="EMBL" id="OWF37091.1"/>
    </source>
</evidence>
<gene>
    <name evidence="3" type="ORF">KP79_PYT09781</name>
</gene>
<feature type="region of interest" description="Disordered" evidence="2">
    <location>
        <begin position="1"/>
        <end position="23"/>
    </location>
</feature>
<dbReference type="EMBL" id="NEDP02005595">
    <property type="protein sequence ID" value="OWF37091.1"/>
    <property type="molecule type" value="Genomic_DNA"/>
</dbReference>
<evidence type="ECO:0000256" key="2">
    <source>
        <dbReference type="SAM" id="MobiDB-lite"/>
    </source>
</evidence>
<name>A0A210PKS4_MIZYE</name>
<organism evidence="3 4">
    <name type="scientific">Mizuhopecten yessoensis</name>
    <name type="common">Japanese scallop</name>
    <name type="synonym">Patinopecten yessoensis</name>
    <dbReference type="NCBI Taxonomy" id="6573"/>
    <lineage>
        <taxon>Eukaryota</taxon>
        <taxon>Metazoa</taxon>
        <taxon>Spiralia</taxon>
        <taxon>Lophotrochozoa</taxon>
        <taxon>Mollusca</taxon>
        <taxon>Bivalvia</taxon>
        <taxon>Autobranchia</taxon>
        <taxon>Pteriomorphia</taxon>
        <taxon>Pectinida</taxon>
        <taxon>Pectinoidea</taxon>
        <taxon>Pectinidae</taxon>
        <taxon>Mizuhopecten</taxon>
    </lineage>
</organism>
<dbReference type="AlphaFoldDB" id="A0A210PKS4"/>